<sequence length="122" mass="13648">YDREPDANFWPNSTPGVYNRSYQGIGKLTPPSSVIQSDGPNTIEHSAEIFALSLYKSPAPRLASSNYPRVTSGTKPSLSAKFLKVLRKAMTYVTTSDVTLDSLYLTQLRWDPEIGWAYFPLE</sequence>
<feature type="non-terminal residue" evidence="1">
    <location>
        <position position="1"/>
    </location>
</feature>
<gene>
    <name evidence="1" type="ORF">S12H4_24961</name>
</gene>
<organism evidence="1">
    <name type="scientific">marine sediment metagenome</name>
    <dbReference type="NCBI Taxonomy" id="412755"/>
    <lineage>
        <taxon>unclassified sequences</taxon>
        <taxon>metagenomes</taxon>
        <taxon>ecological metagenomes</taxon>
    </lineage>
</organism>
<protein>
    <submittedName>
        <fullName evidence="1">Uncharacterized protein</fullName>
    </submittedName>
</protein>
<proteinExistence type="predicted"/>
<dbReference type="EMBL" id="BARW01013749">
    <property type="protein sequence ID" value="GAI83212.1"/>
    <property type="molecule type" value="Genomic_DNA"/>
</dbReference>
<accession>X1RR59</accession>
<feature type="non-terminal residue" evidence="1">
    <location>
        <position position="122"/>
    </location>
</feature>
<dbReference type="AlphaFoldDB" id="X1RR59"/>
<reference evidence="1" key="1">
    <citation type="journal article" date="2014" name="Front. Microbiol.">
        <title>High frequency of phylogenetically diverse reductive dehalogenase-homologous genes in deep subseafloor sedimentary metagenomes.</title>
        <authorList>
            <person name="Kawai M."/>
            <person name="Futagami T."/>
            <person name="Toyoda A."/>
            <person name="Takaki Y."/>
            <person name="Nishi S."/>
            <person name="Hori S."/>
            <person name="Arai W."/>
            <person name="Tsubouchi T."/>
            <person name="Morono Y."/>
            <person name="Uchiyama I."/>
            <person name="Ito T."/>
            <person name="Fujiyama A."/>
            <person name="Inagaki F."/>
            <person name="Takami H."/>
        </authorList>
    </citation>
    <scope>NUCLEOTIDE SEQUENCE</scope>
    <source>
        <strain evidence="1">Expedition CK06-06</strain>
    </source>
</reference>
<comment type="caution">
    <text evidence="1">The sequence shown here is derived from an EMBL/GenBank/DDBJ whole genome shotgun (WGS) entry which is preliminary data.</text>
</comment>
<name>X1RR59_9ZZZZ</name>
<evidence type="ECO:0000313" key="1">
    <source>
        <dbReference type="EMBL" id="GAI83212.1"/>
    </source>
</evidence>